<sequence>MTFNGSCHCGNIAFAVEADSIPSVIRCNCSICRRRGHLLWFVPRASFKLETPESNASTYRFNTMKIAHRFCPVCGCGPYADGQDKDGKPMAAVNVRCLDNVDLDKLKIIDYDGLHH</sequence>
<keyword evidence="6" id="KW-1185">Reference proteome</keyword>
<dbReference type="OrthoDB" id="327703at2"/>
<reference evidence="5 6" key="1">
    <citation type="submission" date="2016-03" db="EMBL/GenBank/DDBJ databases">
        <title>Complete genome sequence of a novel chlorpyrifos degrading bacterium, Cupriavidus nantongensis sp. X1.</title>
        <authorList>
            <person name="Fang L."/>
        </authorList>
    </citation>
    <scope>NUCLEOTIDE SEQUENCE [LARGE SCALE GENOMIC DNA]</scope>
    <source>
        <strain evidence="5 6">X1</strain>
    </source>
</reference>
<evidence type="ECO:0000256" key="1">
    <source>
        <dbReference type="ARBA" id="ARBA00005495"/>
    </source>
</evidence>
<dbReference type="KEGG" id="cnan:A2G96_00170"/>
<dbReference type="PANTHER" id="PTHR28620:SF1">
    <property type="entry name" value="CENP-V_GFA DOMAIN-CONTAINING PROTEIN"/>
    <property type="match status" value="1"/>
</dbReference>
<accession>A0A142JDX4</accession>
<dbReference type="Gene3D" id="2.170.150.70">
    <property type="match status" value="1"/>
</dbReference>
<dbReference type="PROSITE" id="PS51891">
    <property type="entry name" value="CENP_V_GFA"/>
    <property type="match status" value="1"/>
</dbReference>
<dbReference type="InterPro" id="IPR006913">
    <property type="entry name" value="CENP-V/GFA"/>
</dbReference>
<protein>
    <submittedName>
        <fullName evidence="5">Aldehyde-activating protein</fullName>
    </submittedName>
</protein>
<feature type="domain" description="CENP-V/GFA" evidence="4">
    <location>
        <begin position="3"/>
        <end position="112"/>
    </location>
</feature>
<name>A0A142JDX4_9BURK</name>
<dbReference type="SUPFAM" id="SSF51316">
    <property type="entry name" value="Mss4-like"/>
    <property type="match status" value="1"/>
</dbReference>
<evidence type="ECO:0000313" key="6">
    <source>
        <dbReference type="Proteomes" id="UP000075238"/>
    </source>
</evidence>
<dbReference type="InterPro" id="IPR052355">
    <property type="entry name" value="CENP-V-like"/>
</dbReference>
<dbReference type="Proteomes" id="UP000075238">
    <property type="component" value="Chromosome 1"/>
</dbReference>
<evidence type="ECO:0000256" key="3">
    <source>
        <dbReference type="ARBA" id="ARBA00022833"/>
    </source>
</evidence>
<keyword evidence="2" id="KW-0479">Metal-binding</keyword>
<gene>
    <name evidence="5" type="ORF">A2G96_00170</name>
</gene>
<organism evidence="5 6">
    <name type="scientific">Cupriavidus nantongensis</name>
    <dbReference type="NCBI Taxonomy" id="1796606"/>
    <lineage>
        <taxon>Bacteria</taxon>
        <taxon>Pseudomonadati</taxon>
        <taxon>Pseudomonadota</taxon>
        <taxon>Betaproteobacteria</taxon>
        <taxon>Burkholderiales</taxon>
        <taxon>Burkholderiaceae</taxon>
        <taxon>Cupriavidus</taxon>
    </lineage>
</organism>
<dbReference type="STRING" id="1796606.A2G96_00170"/>
<dbReference type="RefSeq" id="WP_062795698.1">
    <property type="nucleotide sequence ID" value="NZ_CP014844.1"/>
</dbReference>
<dbReference type="AlphaFoldDB" id="A0A142JDX4"/>
<dbReference type="InterPro" id="IPR011057">
    <property type="entry name" value="Mss4-like_sf"/>
</dbReference>
<dbReference type="GO" id="GO:0046872">
    <property type="term" value="F:metal ion binding"/>
    <property type="evidence" value="ECO:0007669"/>
    <property type="project" value="UniProtKB-KW"/>
</dbReference>
<dbReference type="PANTHER" id="PTHR28620">
    <property type="entry name" value="CENTROMERE PROTEIN V"/>
    <property type="match status" value="1"/>
</dbReference>
<dbReference type="EMBL" id="CP014844">
    <property type="protein sequence ID" value="AMR76286.1"/>
    <property type="molecule type" value="Genomic_DNA"/>
</dbReference>
<evidence type="ECO:0000259" key="4">
    <source>
        <dbReference type="PROSITE" id="PS51891"/>
    </source>
</evidence>
<dbReference type="Pfam" id="PF04828">
    <property type="entry name" value="GFA"/>
    <property type="match status" value="1"/>
</dbReference>
<comment type="similarity">
    <text evidence="1">Belongs to the Gfa family.</text>
</comment>
<evidence type="ECO:0000313" key="5">
    <source>
        <dbReference type="EMBL" id="AMR76286.1"/>
    </source>
</evidence>
<dbReference type="GO" id="GO:0016846">
    <property type="term" value="F:carbon-sulfur lyase activity"/>
    <property type="evidence" value="ECO:0007669"/>
    <property type="project" value="InterPro"/>
</dbReference>
<proteinExistence type="inferred from homology"/>
<keyword evidence="3" id="KW-0862">Zinc</keyword>
<evidence type="ECO:0000256" key="2">
    <source>
        <dbReference type="ARBA" id="ARBA00022723"/>
    </source>
</evidence>